<keyword evidence="3" id="KW-0732">Signal</keyword>
<name>A0AAX2RY89_HISSO</name>
<dbReference type="Proteomes" id="UP000297565">
    <property type="component" value="Unassembled WGS sequence"/>
</dbReference>
<organism evidence="4 5">
    <name type="scientific">Histophilus somni</name>
    <name type="common">Haemophilus somnus</name>
    <dbReference type="NCBI Taxonomy" id="731"/>
    <lineage>
        <taxon>Bacteria</taxon>
        <taxon>Pseudomonadati</taxon>
        <taxon>Pseudomonadota</taxon>
        <taxon>Gammaproteobacteria</taxon>
        <taxon>Pasteurellales</taxon>
        <taxon>Pasteurellaceae</taxon>
        <taxon>Histophilus</taxon>
    </lineage>
</organism>
<dbReference type="Pfam" id="PF03128">
    <property type="entry name" value="CXCXC"/>
    <property type="match status" value="1"/>
</dbReference>
<accession>A0AAX2RY89</accession>
<evidence type="ECO:0000256" key="1">
    <source>
        <dbReference type="ARBA" id="ARBA00004613"/>
    </source>
</evidence>
<comment type="subcellular location">
    <subcellularLocation>
        <location evidence="1">Secreted</location>
    </subcellularLocation>
</comment>
<dbReference type="InterPro" id="IPR004153">
    <property type="entry name" value="CXCXC_repeat"/>
</dbReference>
<dbReference type="EMBL" id="SNRV01000020">
    <property type="protein sequence ID" value="TEW29085.1"/>
    <property type="molecule type" value="Genomic_DNA"/>
</dbReference>
<evidence type="ECO:0000313" key="4">
    <source>
        <dbReference type="EMBL" id="TEW29085.1"/>
    </source>
</evidence>
<reference evidence="4 5" key="1">
    <citation type="submission" date="2019-03" db="EMBL/GenBank/DDBJ databases">
        <title>Horizontal Gene Transfer Machinery in Histophilus somni.</title>
        <authorList>
            <person name="Mostafa Nazari M."/>
            <person name="Liljebjelke K."/>
        </authorList>
    </citation>
    <scope>NUCLEOTIDE SEQUENCE [LARGE SCALE GENOMIC DNA]</scope>
    <source>
        <strain evidence="4 5">UOC-EPH-KLM-04</strain>
    </source>
</reference>
<protein>
    <submittedName>
        <fullName evidence="4">Uncharacterized protein</fullName>
    </submittedName>
</protein>
<evidence type="ECO:0000256" key="3">
    <source>
        <dbReference type="ARBA" id="ARBA00022729"/>
    </source>
</evidence>
<gene>
    <name evidence="4" type="ORF">E2R48_07620</name>
</gene>
<sequence length="12" mass="1430">MFNSNTCFCICF</sequence>
<proteinExistence type="predicted"/>
<keyword evidence="2" id="KW-0964">Secreted</keyword>
<comment type="caution">
    <text evidence="4">The sequence shown here is derived from an EMBL/GenBank/DDBJ whole genome shotgun (WGS) entry which is preliminary data.</text>
</comment>
<dbReference type="GO" id="GO:0005576">
    <property type="term" value="C:extracellular region"/>
    <property type="evidence" value="ECO:0007669"/>
    <property type="project" value="UniProtKB-SubCell"/>
</dbReference>
<evidence type="ECO:0000313" key="5">
    <source>
        <dbReference type="Proteomes" id="UP000297565"/>
    </source>
</evidence>
<evidence type="ECO:0000256" key="2">
    <source>
        <dbReference type="ARBA" id="ARBA00022525"/>
    </source>
</evidence>